<evidence type="ECO:0000313" key="2">
    <source>
        <dbReference type="Proteomes" id="UP001160483"/>
    </source>
</evidence>
<protein>
    <submittedName>
        <fullName evidence="1">Uncharacterized protein</fullName>
    </submittedName>
</protein>
<dbReference type="Proteomes" id="UP001160483">
    <property type="component" value="Unassembled WGS sequence"/>
</dbReference>
<gene>
    <name evidence="1" type="ORF">PBS003_LOCUS5078</name>
</gene>
<comment type="caution">
    <text evidence="1">The sequence shown here is derived from an EMBL/GenBank/DDBJ whole genome shotgun (WGS) entry which is preliminary data.</text>
</comment>
<accession>A0AAU9LB92</accession>
<name>A0AAU9LB92_9STRA</name>
<reference evidence="1" key="1">
    <citation type="submission" date="2021-11" db="EMBL/GenBank/DDBJ databases">
        <authorList>
            <person name="Islam A."/>
            <person name="Islam S."/>
            <person name="Flora M.S."/>
            <person name="Rahman M."/>
            <person name="Ziaur R.M."/>
            <person name="Epstein J.H."/>
            <person name="Hassan M."/>
            <person name="Klassen M."/>
            <person name="Woodard K."/>
            <person name="Webb A."/>
            <person name="Webby R.J."/>
            <person name="El Zowalaty M.E."/>
        </authorList>
    </citation>
    <scope>NUCLEOTIDE SEQUENCE</scope>
    <source>
        <strain evidence="1">Pbs3</strain>
    </source>
</reference>
<sequence>MLFTFDTAKRDLLCFSYSCTRRWITFHLKEQRGRSWPISARQPPVPSASNFFEYGAPNHPKLFIEALNCVYNPHTDRHGQSSMLARVSGTRPAGGAVCDDRSVNRMEHPLDDPIADNHERFTCWGGDVAGCIDRYCVPVTWIVRVRWRRPFVPKEDFDNQKVT</sequence>
<proteinExistence type="predicted"/>
<organism evidence="1 2">
    <name type="scientific">Peronospora belbahrii</name>
    <dbReference type="NCBI Taxonomy" id="622444"/>
    <lineage>
        <taxon>Eukaryota</taxon>
        <taxon>Sar</taxon>
        <taxon>Stramenopiles</taxon>
        <taxon>Oomycota</taxon>
        <taxon>Peronosporomycetes</taxon>
        <taxon>Peronosporales</taxon>
        <taxon>Peronosporaceae</taxon>
        <taxon>Peronospora</taxon>
    </lineage>
</organism>
<dbReference type="AlphaFoldDB" id="A0AAU9LB92"/>
<dbReference type="EMBL" id="CAKKTJ010000229">
    <property type="protein sequence ID" value="CAH0478378.1"/>
    <property type="molecule type" value="Genomic_DNA"/>
</dbReference>
<evidence type="ECO:0000313" key="1">
    <source>
        <dbReference type="EMBL" id="CAH0478378.1"/>
    </source>
</evidence>